<dbReference type="PROSITE" id="PS50287">
    <property type="entry name" value="SRCR_2"/>
    <property type="match status" value="1"/>
</dbReference>
<name>A0A3Q3XEQ3_MOLML</name>
<evidence type="ECO:0000313" key="7">
    <source>
        <dbReference type="Proteomes" id="UP000261620"/>
    </source>
</evidence>
<dbReference type="PRINTS" id="PR00258">
    <property type="entry name" value="SPERACTRCPTR"/>
</dbReference>
<dbReference type="PANTHER" id="PTHR19328">
    <property type="entry name" value="HEDGEHOG-INTERACTING PROTEIN"/>
    <property type="match status" value="1"/>
</dbReference>
<evidence type="ECO:0000313" key="6">
    <source>
        <dbReference type="Ensembl" id="ENSMMOP00000024419.1"/>
    </source>
</evidence>
<dbReference type="SUPFAM" id="SSF50952">
    <property type="entry name" value="Soluble quinoprotein glucose dehydrogenase"/>
    <property type="match status" value="1"/>
</dbReference>
<evidence type="ECO:0000256" key="3">
    <source>
        <dbReference type="PROSITE-ProRule" id="PRU00196"/>
    </source>
</evidence>
<dbReference type="SUPFAM" id="SSF56487">
    <property type="entry name" value="SRCR-like"/>
    <property type="match status" value="1"/>
</dbReference>
<accession>A0A3Q3XEQ3</accession>
<reference evidence="6" key="1">
    <citation type="submission" date="2025-08" db="UniProtKB">
        <authorList>
            <consortium name="Ensembl"/>
        </authorList>
    </citation>
    <scope>IDENTIFICATION</scope>
</reference>
<comment type="caution">
    <text evidence="3">Lacks conserved residue(s) required for the propagation of feature annotation.</text>
</comment>
<dbReference type="InterPro" id="IPR001190">
    <property type="entry name" value="SRCR"/>
</dbReference>
<sequence>FWKKCSSVIKYLLLDYPHIDKVREQQTNLCQYLELEDMDYCYPHLLSNQKLTQNLGSIQSDMDGCLQLCLEEVANGLRNPVAMVHANDGTHRFFVAEQVGLVWAYLPDRSRLEIPFLNITKAVLTSSWEGDERGFLGLTFHPNYKYNRKLYVYYTVEVHFNERIRISEFHVSAKDMNMVDHASERIILEIDEPASNHNGGQLLFADDSYLYIFTGDGGMAGDPFGKYGNAQNKSTLLGKVLRIDVNDNERGPLYRIPPGNPFIHESGARPEIYAYGVRNMWRCSVDRGDPQTKQGKGRIFCGDVGQNKFEEINIIEKGRNYGWRAKEGFSCYDKMLCANSSLDDTLPVYVYSHKIGKSVTGGYVYRGCEYPNLNGLYIFGDFMSGRLMSLREDRNTGQWKYNEICMGMGLTCAFPGLINNYHQYIISFAEDEAGELYFMSTRVPSSTSPSGEVYKVVDPSRRAPPRQCHYDPLPVRVKSSLLKFVPQVSKSVSETYQTIHITFYTWLQELIDHLSEVQQDQMTPLPKETTNKSPRHSRRKGQRRKGQSSAQNVSKLENGMVRLAGVEQERSDHGRVEIYVNGEWGTVCDDLWNIKNAAVVCQRLGFLNTLKAVLNSEFGVVQDLESTLLDCKHAGVGTHNCAHYEDTGVICSNSDYVERGIK</sequence>
<protein>
    <recommendedName>
        <fullName evidence="5">SRCR domain-containing protein</fullName>
    </recommendedName>
</protein>
<dbReference type="Gene3D" id="3.10.250.10">
    <property type="entry name" value="SRCR-like domain"/>
    <property type="match status" value="1"/>
</dbReference>
<dbReference type="InterPro" id="IPR011042">
    <property type="entry name" value="6-blade_b-propeller_TolB-like"/>
</dbReference>
<proteinExistence type="predicted"/>
<evidence type="ECO:0000259" key="5">
    <source>
        <dbReference type="PROSITE" id="PS50287"/>
    </source>
</evidence>
<organism evidence="6 7">
    <name type="scientific">Mola mola</name>
    <name type="common">Ocean sunfish</name>
    <name type="synonym">Tetraodon mola</name>
    <dbReference type="NCBI Taxonomy" id="94237"/>
    <lineage>
        <taxon>Eukaryota</taxon>
        <taxon>Metazoa</taxon>
        <taxon>Chordata</taxon>
        <taxon>Craniata</taxon>
        <taxon>Vertebrata</taxon>
        <taxon>Euteleostomi</taxon>
        <taxon>Actinopterygii</taxon>
        <taxon>Neopterygii</taxon>
        <taxon>Teleostei</taxon>
        <taxon>Neoteleostei</taxon>
        <taxon>Acanthomorphata</taxon>
        <taxon>Eupercaria</taxon>
        <taxon>Tetraodontiformes</taxon>
        <taxon>Molidae</taxon>
        <taxon>Mola</taxon>
    </lineage>
</organism>
<keyword evidence="2" id="KW-1015">Disulfide bond</keyword>
<feature type="domain" description="SRCR" evidence="5">
    <location>
        <begin position="561"/>
        <end position="652"/>
    </location>
</feature>
<dbReference type="OMA" id="YSVEVRY"/>
<reference evidence="6" key="2">
    <citation type="submission" date="2025-09" db="UniProtKB">
        <authorList>
            <consortium name="Ensembl"/>
        </authorList>
    </citation>
    <scope>IDENTIFICATION</scope>
</reference>
<feature type="compositionally biased region" description="Basic residues" evidence="4">
    <location>
        <begin position="533"/>
        <end position="546"/>
    </location>
</feature>
<dbReference type="InterPro" id="IPR012938">
    <property type="entry name" value="Glc/Sorbosone_DH"/>
</dbReference>
<dbReference type="Pfam" id="PF07995">
    <property type="entry name" value="GSDH"/>
    <property type="match status" value="1"/>
</dbReference>
<dbReference type="Pfam" id="PF00530">
    <property type="entry name" value="SRCR"/>
    <property type="match status" value="1"/>
</dbReference>
<dbReference type="Ensembl" id="ENSMMOT00000024830.1">
    <property type="protein sequence ID" value="ENSMMOP00000024419.1"/>
    <property type="gene ID" value="ENSMMOG00000018580.1"/>
</dbReference>
<dbReference type="PANTHER" id="PTHR19328:SF32">
    <property type="entry name" value="HHIP-LIKE PROTEIN 1"/>
    <property type="match status" value="1"/>
</dbReference>
<dbReference type="GO" id="GO:0016020">
    <property type="term" value="C:membrane"/>
    <property type="evidence" value="ECO:0007669"/>
    <property type="project" value="InterPro"/>
</dbReference>
<keyword evidence="7" id="KW-1185">Reference proteome</keyword>
<dbReference type="FunFam" id="3.10.250.10:FF:000001">
    <property type="entry name" value="Lysyl oxidase 4 isoform X1"/>
    <property type="match status" value="1"/>
</dbReference>
<keyword evidence="1" id="KW-0732">Signal</keyword>
<dbReference type="Gene3D" id="2.120.10.30">
    <property type="entry name" value="TolB, C-terminal domain"/>
    <property type="match status" value="1"/>
</dbReference>
<dbReference type="InterPro" id="IPR011041">
    <property type="entry name" value="Quinoprot_gluc/sorb_DH_b-prop"/>
</dbReference>
<dbReference type="SMART" id="SM00202">
    <property type="entry name" value="SR"/>
    <property type="match status" value="1"/>
</dbReference>
<dbReference type="AlphaFoldDB" id="A0A3Q3XEQ3"/>
<evidence type="ECO:0000256" key="4">
    <source>
        <dbReference type="SAM" id="MobiDB-lite"/>
    </source>
</evidence>
<dbReference type="InterPro" id="IPR036772">
    <property type="entry name" value="SRCR-like_dom_sf"/>
</dbReference>
<dbReference type="Proteomes" id="UP000261620">
    <property type="component" value="Unplaced"/>
</dbReference>
<feature type="region of interest" description="Disordered" evidence="4">
    <location>
        <begin position="518"/>
        <end position="554"/>
    </location>
</feature>
<evidence type="ECO:0000256" key="2">
    <source>
        <dbReference type="ARBA" id="ARBA00023157"/>
    </source>
</evidence>
<dbReference type="STRING" id="94237.ENSMMOP00000024419"/>
<evidence type="ECO:0000256" key="1">
    <source>
        <dbReference type="ARBA" id="ARBA00022729"/>
    </source>
</evidence>